<comment type="catalytic activity">
    <reaction evidence="1 4">
        <text>chorismate = isochorismate</text>
        <dbReference type="Rhea" id="RHEA:18985"/>
        <dbReference type="ChEBI" id="CHEBI:29748"/>
        <dbReference type="ChEBI" id="CHEBI:29780"/>
        <dbReference type="EC" id="5.4.4.2"/>
    </reaction>
</comment>
<evidence type="ECO:0000256" key="2">
    <source>
        <dbReference type="ARBA" id="ARBA00005297"/>
    </source>
</evidence>
<evidence type="ECO:0000259" key="5">
    <source>
        <dbReference type="Pfam" id="PF00425"/>
    </source>
</evidence>
<dbReference type="eggNOG" id="COG1169">
    <property type="taxonomic scope" value="Bacteria"/>
</dbReference>
<dbReference type="GO" id="GO:0009697">
    <property type="term" value="P:salicylic acid biosynthetic process"/>
    <property type="evidence" value="ECO:0007669"/>
    <property type="project" value="TreeGrafter"/>
</dbReference>
<dbReference type="InterPro" id="IPR015890">
    <property type="entry name" value="Chorismate_C"/>
</dbReference>
<comment type="cofactor">
    <cofactor evidence="4">
        <name>Mg(2+)</name>
        <dbReference type="ChEBI" id="CHEBI:18420"/>
    </cofactor>
</comment>
<keyword evidence="4" id="KW-0460">Magnesium</keyword>
<keyword evidence="4" id="KW-0479">Metal-binding</keyword>
<dbReference type="Gene3D" id="3.60.120.10">
    <property type="entry name" value="Anthranilate synthase"/>
    <property type="match status" value="1"/>
</dbReference>
<sequence length="461" mass="51411">MRVVAIVSQHKIQQQLHELAANAARPFVSWTEQLEDIDPVSFFMQGPSCGFRERFFWSDRSGSTIFVGLGSAYTIETEETDGRFHYVEQQRQRWVEQIERHGEADMPPLLFGGFAFDPHQPRTSVWRGFPAGKLIAPTVLLSVKNGRTLLTVTLPTDGVERDMERIGRLFRRIEELQPVSATLPALVSDEEEEKERWLAAVRQAIASIRAGRLDKVVLARSRRLAFTGTIDAAAVLARLREQQPFAYLFAFEQDGRCFIGASPEQLVQKEGEMCQSVCLAGSVRRGSSPGEDEQLGAWLQADSKNREEHQFVVHMIRRVFSSVCETVEMPTAPQLLKLPHIQHLCTPVVGRGCQEPSVLRLVEMMHPTPALGGTPRERAMEAIRSLEPLDRGWYAAPIGWVDADGNGEWAVAIRSGLLDVDKAMLFAGCGIVAHSDPTSEYEETNVKMAPMLSSLGVMSND</sequence>
<keyword evidence="4" id="KW-0474">Menaquinone biosynthesis</keyword>
<feature type="active site" description="Proton acceptor" evidence="4">
    <location>
        <position position="215"/>
    </location>
</feature>
<dbReference type="GO" id="GO:0008909">
    <property type="term" value="F:isochorismate synthase activity"/>
    <property type="evidence" value="ECO:0007669"/>
    <property type="project" value="UniProtKB-UniRule"/>
</dbReference>
<comment type="pathway">
    <text evidence="4">Quinol/quinone metabolism; menaquinone biosynthesis.</text>
</comment>
<dbReference type="HAMAP" id="MF_01935">
    <property type="entry name" value="MenF"/>
    <property type="match status" value="1"/>
</dbReference>
<comment type="pathway">
    <text evidence="4">Quinol/quinone metabolism; 1,4-dihydroxy-2-naphthoate biosynthesis; 1,4-dihydroxy-2-naphthoate from chorismate: step 1/7.</text>
</comment>
<comment type="similarity">
    <text evidence="2 4">Belongs to the isochorismate synthase family.</text>
</comment>
<protein>
    <recommendedName>
        <fullName evidence="4">Isochorismate synthase MenF</fullName>
        <ecNumber evidence="4">5.4.4.2</ecNumber>
    </recommendedName>
    <alternativeName>
        <fullName evidence="4">Isochorismate mutase</fullName>
    </alternativeName>
</protein>
<dbReference type="UniPathway" id="UPA01057">
    <property type="reaction ID" value="UER00163"/>
</dbReference>
<comment type="function">
    <text evidence="4">Catalyzes the conversion of chorismate to isochorismate.</text>
</comment>
<dbReference type="EC" id="5.4.4.2" evidence="4"/>
<name>A4IS15_GEOTN</name>
<dbReference type="PANTHER" id="PTHR42839">
    <property type="entry name" value="ISOCHORISMATE SYNTHASE ENTC"/>
    <property type="match status" value="1"/>
</dbReference>
<evidence type="ECO:0000313" key="7">
    <source>
        <dbReference type="Proteomes" id="UP000001578"/>
    </source>
</evidence>
<accession>A4IS15</accession>
<organism evidence="6 7">
    <name type="scientific">Geobacillus thermodenitrificans (strain NG80-2)</name>
    <dbReference type="NCBI Taxonomy" id="420246"/>
    <lineage>
        <taxon>Bacteria</taxon>
        <taxon>Bacillati</taxon>
        <taxon>Bacillota</taxon>
        <taxon>Bacilli</taxon>
        <taxon>Bacillales</taxon>
        <taxon>Anoxybacillaceae</taxon>
        <taxon>Geobacillus</taxon>
    </lineage>
</organism>
<dbReference type="AlphaFoldDB" id="A4IS15"/>
<evidence type="ECO:0000256" key="4">
    <source>
        <dbReference type="HAMAP-Rule" id="MF_01935"/>
    </source>
</evidence>
<dbReference type="InterPro" id="IPR004561">
    <property type="entry name" value="IsoChor_synthase"/>
</dbReference>
<dbReference type="NCBIfam" id="TIGR00543">
    <property type="entry name" value="isochor_syn"/>
    <property type="match status" value="1"/>
</dbReference>
<evidence type="ECO:0000313" key="6">
    <source>
        <dbReference type="EMBL" id="ABO68119.1"/>
    </source>
</evidence>
<feature type="binding site" evidence="4">
    <location>
        <position position="308"/>
    </location>
    <ligand>
        <name>Mg(2+)</name>
        <dbReference type="ChEBI" id="CHEBI:18420"/>
    </ligand>
</feature>
<dbReference type="HOGENOM" id="CLU_006493_8_4_9"/>
<dbReference type="Proteomes" id="UP000001578">
    <property type="component" value="Chromosome"/>
</dbReference>
<dbReference type="UniPathway" id="UPA00079"/>
<dbReference type="EMBL" id="CP000557">
    <property type="protein sequence ID" value="ABO68119.1"/>
    <property type="molecule type" value="Genomic_DNA"/>
</dbReference>
<feature type="domain" description="Chorismate-utilising enzyme C-terminal" evidence="5">
    <location>
        <begin position="194"/>
        <end position="447"/>
    </location>
</feature>
<feature type="binding site" evidence="4">
    <location>
        <position position="443"/>
    </location>
    <ligand>
        <name>Mg(2+)</name>
        <dbReference type="ChEBI" id="CHEBI:18420"/>
    </ligand>
</feature>
<dbReference type="GO" id="GO:0000287">
    <property type="term" value="F:magnesium ion binding"/>
    <property type="evidence" value="ECO:0007669"/>
    <property type="project" value="UniProtKB-UniRule"/>
</dbReference>
<dbReference type="SUPFAM" id="SSF56322">
    <property type="entry name" value="ADC synthase"/>
    <property type="match status" value="1"/>
</dbReference>
<feature type="active site" description="Proton donor" evidence="4">
    <location>
        <position position="264"/>
    </location>
</feature>
<evidence type="ECO:0000256" key="1">
    <source>
        <dbReference type="ARBA" id="ARBA00000799"/>
    </source>
</evidence>
<evidence type="ECO:0000256" key="3">
    <source>
        <dbReference type="ARBA" id="ARBA00023235"/>
    </source>
</evidence>
<dbReference type="GO" id="GO:0009234">
    <property type="term" value="P:menaquinone biosynthetic process"/>
    <property type="evidence" value="ECO:0007669"/>
    <property type="project" value="UniProtKB-UniRule"/>
</dbReference>
<dbReference type="PANTHER" id="PTHR42839:SF1">
    <property type="entry name" value="ISOCHORISMATE SYNTHASE MENF"/>
    <property type="match status" value="1"/>
</dbReference>
<keyword evidence="3 4" id="KW-0413">Isomerase</keyword>
<dbReference type="InterPro" id="IPR005801">
    <property type="entry name" value="ADC_synthase"/>
</dbReference>
<proteinExistence type="inferred from homology"/>
<dbReference type="KEGG" id="gtn:GTNG_2774"/>
<dbReference type="InterPro" id="IPR034681">
    <property type="entry name" value="MenF"/>
</dbReference>
<reference evidence="6 7" key="1">
    <citation type="journal article" date="2007" name="Proc. Natl. Acad. Sci. U.S.A.">
        <title>Genome and proteome of long-chain alkane degrading Geobacillus thermodenitrificans NG80-2 isolated from a deep-subsurface oil reservoir.</title>
        <authorList>
            <person name="Feng L."/>
            <person name="Wang W."/>
            <person name="Cheng J."/>
            <person name="Ren Y."/>
            <person name="Zhao G."/>
            <person name="Gao C."/>
            <person name="Tang Y."/>
            <person name="Liu X."/>
            <person name="Han W."/>
            <person name="Peng X."/>
            <person name="Liu R."/>
            <person name="Wang L."/>
        </authorList>
    </citation>
    <scope>NUCLEOTIDE SEQUENCE [LARGE SCALE GENOMIC DNA]</scope>
    <source>
        <strain evidence="6 7">NG80-2</strain>
    </source>
</reference>
<gene>
    <name evidence="4" type="primary">menF</name>
    <name evidence="6" type="ordered locus">GTNG_2774</name>
</gene>
<dbReference type="Pfam" id="PF00425">
    <property type="entry name" value="Chorismate_bind"/>
    <property type="match status" value="1"/>
</dbReference>